<dbReference type="SUPFAM" id="SSF52540">
    <property type="entry name" value="P-loop containing nucleoside triphosphate hydrolases"/>
    <property type="match status" value="1"/>
</dbReference>
<dbReference type="Pfam" id="PF13361">
    <property type="entry name" value="UvrD_C"/>
    <property type="match status" value="1"/>
</dbReference>
<dbReference type="CDD" id="cd18807">
    <property type="entry name" value="SF1_C_UvrD"/>
    <property type="match status" value="1"/>
</dbReference>
<dbReference type="CDD" id="cd17932">
    <property type="entry name" value="DEXQc_UvrD"/>
    <property type="match status" value="1"/>
</dbReference>
<evidence type="ECO:0000313" key="19">
    <source>
        <dbReference type="EMBL" id="PRJ68550.1"/>
    </source>
</evidence>
<comment type="caution">
    <text evidence="19">The sequence shown here is derived from an EMBL/GenBank/DDBJ whole genome shotgun (WGS) entry which is preliminary data.</text>
</comment>
<dbReference type="PANTHER" id="PTHR11070">
    <property type="entry name" value="UVRD / RECB / PCRA DNA HELICASE FAMILY MEMBER"/>
    <property type="match status" value="1"/>
</dbReference>
<dbReference type="PROSITE" id="PS51217">
    <property type="entry name" value="UVRD_HELICASE_CTER"/>
    <property type="match status" value="1"/>
</dbReference>
<evidence type="ECO:0000256" key="13">
    <source>
        <dbReference type="ARBA" id="ARBA00034923"/>
    </source>
</evidence>
<dbReference type="EC" id="5.6.2.4" evidence="12"/>
<evidence type="ECO:0000256" key="4">
    <source>
        <dbReference type="ARBA" id="ARBA00022763"/>
    </source>
</evidence>
<comment type="similarity">
    <text evidence="1">Belongs to the helicase family. UvrD subfamily.</text>
</comment>
<dbReference type="Gene3D" id="1.10.486.10">
    <property type="entry name" value="PCRA, domain 4"/>
    <property type="match status" value="1"/>
</dbReference>
<keyword evidence="5 16" id="KW-0378">Hydrolase</keyword>
<dbReference type="NCBIfam" id="NF008743">
    <property type="entry name" value="PRK11773.1"/>
    <property type="match status" value="1"/>
</dbReference>
<comment type="catalytic activity">
    <reaction evidence="11">
        <text>Couples ATP hydrolysis with the unwinding of duplex DNA by translocating in the 3'-5' direction.</text>
        <dbReference type="EC" id="5.6.2.4"/>
    </reaction>
</comment>
<evidence type="ECO:0000256" key="1">
    <source>
        <dbReference type="ARBA" id="ARBA00009922"/>
    </source>
</evidence>
<evidence type="ECO:0000256" key="15">
    <source>
        <dbReference type="ARBA" id="ARBA00074869"/>
    </source>
</evidence>
<evidence type="ECO:0000256" key="10">
    <source>
        <dbReference type="ARBA" id="ARBA00023235"/>
    </source>
</evidence>
<evidence type="ECO:0000259" key="17">
    <source>
        <dbReference type="PROSITE" id="PS51198"/>
    </source>
</evidence>
<keyword evidence="3 16" id="KW-0547">Nucleotide-binding</keyword>
<reference evidence="19 20" key="1">
    <citation type="submission" date="2017-04" db="EMBL/GenBank/DDBJ databases">
        <title>Haemophilus influenzae in COPD genome sequencing project.</title>
        <authorList>
            <person name="Murphy T.F."/>
            <person name="Kong Y."/>
            <person name="Nadendla S."/>
            <person name="Tettelin H."/>
            <person name="Pettigrew M."/>
        </authorList>
    </citation>
    <scope>NUCLEOTIDE SEQUENCE [LARGE SCALE GENOMIC DNA]</scope>
    <source>
        <strain evidence="19 20">56P127H1</strain>
    </source>
</reference>
<evidence type="ECO:0000256" key="14">
    <source>
        <dbReference type="ARBA" id="ARBA00048988"/>
    </source>
</evidence>
<dbReference type="GO" id="GO:0033202">
    <property type="term" value="C:DNA helicase complex"/>
    <property type="evidence" value="ECO:0007669"/>
    <property type="project" value="TreeGrafter"/>
</dbReference>
<dbReference type="GO" id="GO:0003677">
    <property type="term" value="F:DNA binding"/>
    <property type="evidence" value="ECO:0007669"/>
    <property type="project" value="UniProtKB-KW"/>
</dbReference>
<evidence type="ECO:0000256" key="6">
    <source>
        <dbReference type="ARBA" id="ARBA00022806"/>
    </source>
</evidence>
<evidence type="ECO:0000256" key="3">
    <source>
        <dbReference type="ARBA" id="ARBA00022741"/>
    </source>
</evidence>
<sequence length="727" mass="83509">MMDIAELLDGLNDKQRKAVAAPLGNHLVLAGAGSGKTRVLTHRIAWLIAVENISEGSIMAVTFTNKAAAEMRHRIQSTLAKHAQHQLFGMWIGTFHSIAHRLLRAHHLDVGLPQDFQILDSEDQLRLIKRLLKLHNFDEKAFPPKQACWYINNKKDEGLRPNDIEDFNDRQEREWIKIYQIYQDTCDRAGLVDFAELLIRAYELFEKKPLILQRYQQRFQHILVDEFQDTNKIQYKWIKILAGKTGKVMIVGDDDQSIYGWRGAQIENIQKFLKDFKAETIRLEQNYRSTANILNSANELIANNSDRLGKNLWTEGEKGDPVGIYAAFNELDEAKFVASQIQDWVEHGGKLDDCAVLYRSNSQSRVIEEALIRCQIPYRIYGGMRFFERQEIKDALAYLRLINNRQDDAAFERVINTPTRGIGDRTLDTLRNLTRERQITLWQAVQIATQENMLAGRASTALLRFQELINSLQLDTAEMPLFAQTDFVIKHSGLYEMYQQEKGEKGEVRIENLEELVSATREFIKPDDAEEMTELTAFLTHASLEAGEEQASPHQSCVEMMTLHSAKGLEFPRVFMVGVEEGLFPSFRSFEEPGRLEEERRLAYVGITRAKKKLTISYAESRRLYAKEERHLPSRFIAELPQECIQEIRLRGTVTRAMNLAKVGSVSPVGTNENEWKMGQKVKHEKFGFGTVINVEGSENNTRLQIAFQAQGIKWLIAHLAKLEKVR</sequence>
<dbReference type="Pfam" id="PF00580">
    <property type="entry name" value="UvrD-helicase"/>
    <property type="match status" value="1"/>
</dbReference>
<dbReference type="Gene3D" id="1.10.10.160">
    <property type="match status" value="1"/>
</dbReference>
<dbReference type="GO" id="GO:0016887">
    <property type="term" value="F:ATP hydrolysis activity"/>
    <property type="evidence" value="ECO:0007669"/>
    <property type="project" value="RHEA"/>
</dbReference>
<evidence type="ECO:0000256" key="2">
    <source>
        <dbReference type="ARBA" id="ARBA00022705"/>
    </source>
</evidence>
<dbReference type="GO" id="GO:0006260">
    <property type="term" value="P:DNA replication"/>
    <property type="evidence" value="ECO:0007669"/>
    <property type="project" value="UniProtKB-KW"/>
</dbReference>
<dbReference type="NCBIfam" id="TIGR01075">
    <property type="entry name" value="uvrD"/>
    <property type="match status" value="1"/>
</dbReference>
<dbReference type="FunFam" id="3.40.50.300:FF:001201">
    <property type="entry name" value="ATP-dependent DNA helicase UvrD2"/>
    <property type="match status" value="1"/>
</dbReference>
<dbReference type="EMBL" id="NEBY01000001">
    <property type="protein sequence ID" value="PRJ68550.1"/>
    <property type="molecule type" value="Genomic_DNA"/>
</dbReference>
<dbReference type="InterPro" id="IPR005753">
    <property type="entry name" value="DNA_helicase_ATP-dep_UvrD"/>
</dbReference>
<protein>
    <recommendedName>
        <fullName evidence="15">DNA helicase II</fullName>
        <ecNumber evidence="12">5.6.2.4</ecNumber>
    </recommendedName>
    <alternativeName>
        <fullName evidence="13">DNA 3'-5' helicase II</fullName>
    </alternativeName>
</protein>
<evidence type="ECO:0000256" key="12">
    <source>
        <dbReference type="ARBA" id="ARBA00034808"/>
    </source>
</evidence>
<keyword evidence="10" id="KW-0413">Isomerase</keyword>
<evidence type="ECO:0000313" key="20">
    <source>
        <dbReference type="Proteomes" id="UP000238532"/>
    </source>
</evidence>
<name>A0A2S9RT40_HAEIF</name>
<feature type="binding site" evidence="16">
    <location>
        <begin position="30"/>
        <end position="37"/>
    </location>
    <ligand>
        <name>ATP</name>
        <dbReference type="ChEBI" id="CHEBI:30616"/>
    </ligand>
</feature>
<dbReference type="InterPro" id="IPR014016">
    <property type="entry name" value="UvrD-like_ATP-bd"/>
</dbReference>
<dbReference type="InterPro" id="IPR014017">
    <property type="entry name" value="DNA_helicase_UvrD-like_C"/>
</dbReference>
<dbReference type="FunFam" id="1.10.486.10:FF:000001">
    <property type="entry name" value="DNA helicase"/>
    <property type="match status" value="1"/>
</dbReference>
<evidence type="ECO:0000256" key="8">
    <source>
        <dbReference type="ARBA" id="ARBA00023125"/>
    </source>
</evidence>
<keyword evidence="8" id="KW-0238">DNA-binding</keyword>
<dbReference type="GO" id="GO:0000725">
    <property type="term" value="P:recombinational repair"/>
    <property type="evidence" value="ECO:0007669"/>
    <property type="project" value="TreeGrafter"/>
</dbReference>
<dbReference type="InterPro" id="IPR000212">
    <property type="entry name" value="DNA_helicase_UvrD/REP"/>
</dbReference>
<feature type="domain" description="UvrD-like helicase C-terminal" evidence="18">
    <location>
        <begin position="291"/>
        <end position="568"/>
    </location>
</feature>
<dbReference type="GO" id="GO:0043138">
    <property type="term" value="F:3'-5' DNA helicase activity"/>
    <property type="evidence" value="ECO:0007669"/>
    <property type="project" value="UniProtKB-EC"/>
</dbReference>
<dbReference type="GO" id="GO:0042802">
    <property type="term" value="F:identical protein binding"/>
    <property type="evidence" value="ECO:0007669"/>
    <property type="project" value="UniProtKB-ARBA"/>
</dbReference>
<proteinExistence type="inferred from homology"/>
<dbReference type="InterPro" id="IPR013986">
    <property type="entry name" value="DExx_box_DNA_helicase_dom_sf"/>
</dbReference>
<evidence type="ECO:0000256" key="11">
    <source>
        <dbReference type="ARBA" id="ARBA00034617"/>
    </source>
</evidence>
<keyword evidence="2" id="KW-0235">DNA replication</keyword>
<accession>A0A2S9RT40</accession>
<evidence type="ECO:0000259" key="18">
    <source>
        <dbReference type="PROSITE" id="PS51217"/>
    </source>
</evidence>
<evidence type="ECO:0000256" key="7">
    <source>
        <dbReference type="ARBA" id="ARBA00022840"/>
    </source>
</evidence>
<evidence type="ECO:0000256" key="9">
    <source>
        <dbReference type="ARBA" id="ARBA00023204"/>
    </source>
</evidence>
<dbReference type="GO" id="GO:0005829">
    <property type="term" value="C:cytosol"/>
    <property type="evidence" value="ECO:0007669"/>
    <property type="project" value="TreeGrafter"/>
</dbReference>
<dbReference type="Gene3D" id="3.40.50.300">
    <property type="entry name" value="P-loop containing nucleotide triphosphate hydrolases"/>
    <property type="match status" value="2"/>
</dbReference>
<comment type="catalytic activity">
    <reaction evidence="14">
        <text>ATP + H2O = ADP + phosphate + H(+)</text>
        <dbReference type="Rhea" id="RHEA:13065"/>
        <dbReference type="ChEBI" id="CHEBI:15377"/>
        <dbReference type="ChEBI" id="CHEBI:15378"/>
        <dbReference type="ChEBI" id="CHEBI:30616"/>
        <dbReference type="ChEBI" id="CHEBI:43474"/>
        <dbReference type="ChEBI" id="CHEBI:456216"/>
        <dbReference type="EC" id="5.6.2.4"/>
    </reaction>
</comment>
<dbReference type="AlphaFoldDB" id="A0A2S9RT40"/>
<keyword evidence="6 16" id="KW-0347">Helicase</keyword>
<keyword evidence="9" id="KW-0234">DNA repair</keyword>
<evidence type="ECO:0000256" key="16">
    <source>
        <dbReference type="PROSITE-ProRule" id="PRU00560"/>
    </source>
</evidence>
<feature type="domain" description="UvrD-like helicase ATP-binding" evidence="17">
    <location>
        <begin position="9"/>
        <end position="290"/>
    </location>
</feature>
<gene>
    <name evidence="19" type="primary">uvrD</name>
    <name evidence="19" type="ORF">BV102_00869</name>
</gene>
<dbReference type="Proteomes" id="UP000238532">
    <property type="component" value="Unassembled WGS sequence"/>
</dbReference>
<organism evidence="19 20">
    <name type="scientific">Haemophilus influenzae</name>
    <dbReference type="NCBI Taxonomy" id="727"/>
    <lineage>
        <taxon>Bacteria</taxon>
        <taxon>Pseudomonadati</taxon>
        <taxon>Pseudomonadota</taxon>
        <taxon>Gammaproteobacteria</taxon>
        <taxon>Pasteurellales</taxon>
        <taxon>Pasteurellaceae</taxon>
        <taxon>Haemophilus</taxon>
    </lineage>
</organism>
<evidence type="ECO:0000256" key="5">
    <source>
        <dbReference type="ARBA" id="ARBA00022801"/>
    </source>
</evidence>
<dbReference type="InterPro" id="IPR027417">
    <property type="entry name" value="P-loop_NTPase"/>
</dbReference>
<dbReference type="FunFam" id="1.10.10.160:FF:000002">
    <property type="entry name" value="DNA helicase"/>
    <property type="match status" value="1"/>
</dbReference>
<dbReference type="Pfam" id="PF21196">
    <property type="entry name" value="PcrA_UvrD_tudor"/>
    <property type="match status" value="1"/>
</dbReference>
<dbReference type="GO" id="GO:0005524">
    <property type="term" value="F:ATP binding"/>
    <property type="evidence" value="ECO:0007669"/>
    <property type="project" value="UniProtKB-UniRule"/>
</dbReference>
<keyword evidence="7 16" id="KW-0067">ATP-binding</keyword>
<dbReference type="PANTHER" id="PTHR11070:SF2">
    <property type="entry name" value="ATP-DEPENDENT DNA HELICASE SRS2"/>
    <property type="match status" value="1"/>
</dbReference>
<dbReference type="PROSITE" id="PS51198">
    <property type="entry name" value="UVRD_HELICASE_ATP_BIND"/>
    <property type="match status" value="1"/>
</dbReference>
<keyword evidence="4" id="KW-0227">DNA damage</keyword>